<accession>A0AAV3XLU0</accession>
<dbReference type="AlphaFoldDB" id="A0AAV3XLU0"/>
<proteinExistence type="predicted"/>
<dbReference type="Proteomes" id="UP001050975">
    <property type="component" value="Unassembled WGS sequence"/>
</dbReference>
<organism evidence="2 3">
    <name type="scientific">Microseira wollei NIES-4236</name>
    <dbReference type="NCBI Taxonomy" id="2530354"/>
    <lineage>
        <taxon>Bacteria</taxon>
        <taxon>Bacillati</taxon>
        <taxon>Cyanobacteriota</taxon>
        <taxon>Cyanophyceae</taxon>
        <taxon>Oscillatoriophycideae</taxon>
        <taxon>Aerosakkonematales</taxon>
        <taxon>Aerosakkonemataceae</taxon>
        <taxon>Microseira</taxon>
    </lineage>
</organism>
<name>A0AAV3XLU0_9CYAN</name>
<comment type="caution">
    <text evidence="2">The sequence shown here is derived from an EMBL/GenBank/DDBJ whole genome shotgun (WGS) entry which is preliminary data.</text>
</comment>
<gene>
    <name evidence="2" type="ORF">MiSe_68290</name>
</gene>
<evidence type="ECO:0000313" key="3">
    <source>
        <dbReference type="Proteomes" id="UP001050975"/>
    </source>
</evidence>
<protein>
    <submittedName>
        <fullName evidence="2">Uncharacterized protein</fullName>
    </submittedName>
</protein>
<reference evidence="2" key="1">
    <citation type="submission" date="2019-10" db="EMBL/GenBank/DDBJ databases">
        <title>Draft genome sequece of Microseira wollei NIES-4236.</title>
        <authorList>
            <person name="Yamaguchi H."/>
            <person name="Suzuki S."/>
            <person name="Kawachi M."/>
        </authorList>
    </citation>
    <scope>NUCLEOTIDE SEQUENCE</scope>
    <source>
        <strain evidence="2">NIES-4236</strain>
    </source>
</reference>
<feature type="region of interest" description="Disordered" evidence="1">
    <location>
        <begin position="1"/>
        <end position="32"/>
    </location>
</feature>
<evidence type="ECO:0000313" key="2">
    <source>
        <dbReference type="EMBL" id="GET42015.1"/>
    </source>
</evidence>
<feature type="compositionally biased region" description="Basic and acidic residues" evidence="1">
    <location>
        <begin position="12"/>
        <end position="22"/>
    </location>
</feature>
<dbReference type="EMBL" id="BLAY01000144">
    <property type="protein sequence ID" value="GET42015.1"/>
    <property type="molecule type" value="Genomic_DNA"/>
</dbReference>
<keyword evidence="3" id="KW-1185">Reference proteome</keyword>
<evidence type="ECO:0000256" key="1">
    <source>
        <dbReference type="SAM" id="MobiDB-lite"/>
    </source>
</evidence>
<sequence>MGVHSSFYLQDLGKKTKGDPKNRGFGNQRYASLPHSRSTVETGFLGSWCVSPDLETNDKTYRCVPTRVGATKDRSINEMAQGNKTLQVAGPTMPSGGSRNFS</sequence>